<dbReference type="CDD" id="cd05141">
    <property type="entry name" value="Barstar_evA4336-like"/>
    <property type="match status" value="1"/>
</dbReference>
<protein>
    <submittedName>
        <fullName evidence="3">Barstar family protein</fullName>
    </submittedName>
</protein>
<dbReference type="InterPro" id="IPR000468">
    <property type="entry name" value="Barstar"/>
</dbReference>
<dbReference type="InterPro" id="IPR035905">
    <property type="entry name" value="Barstar-like_sf"/>
</dbReference>
<accession>A0ABU2XWH9</accession>
<dbReference type="Pfam" id="PF01337">
    <property type="entry name" value="Barstar"/>
    <property type="match status" value="1"/>
</dbReference>
<organism evidence="3 4">
    <name type="scientific">Streptomyces lonegramiae</name>
    <dbReference type="NCBI Taxonomy" id="3075524"/>
    <lineage>
        <taxon>Bacteria</taxon>
        <taxon>Bacillati</taxon>
        <taxon>Actinomycetota</taxon>
        <taxon>Actinomycetes</taxon>
        <taxon>Kitasatosporales</taxon>
        <taxon>Streptomycetaceae</taxon>
        <taxon>Streptomyces</taxon>
    </lineage>
</organism>
<name>A0ABU2XWH9_9ACTN</name>
<sequence>MTGPTRHTASLHLDEVRDKAGFLDRCARDLGFPEWFGHNWDALADCLHDLSWWGPQGEGFVLRVHGWEAFRTAAPEAAATAAEVFTEATEHWAGRGTPLTVHYE</sequence>
<proteinExistence type="inferred from homology"/>
<reference evidence="3" key="1">
    <citation type="submission" date="2024-05" db="EMBL/GenBank/DDBJ databases">
        <title>30 novel species of actinomycetes from the DSMZ collection.</title>
        <authorList>
            <person name="Nouioui I."/>
        </authorList>
    </citation>
    <scope>NUCLEOTIDE SEQUENCE</scope>
    <source>
        <strain evidence="3">DSM 41529</strain>
    </source>
</reference>
<evidence type="ECO:0000313" key="4">
    <source>
        <dbReference type="Proteomes" id="UP001180754"/>
    </source>
</evidence>
<dbReference type="EMBL" id="JAVRFD010000051">
    <property type="protein sequence ID" value="MDT0550279.1"/>
    <property type="molecule type" value="Genomic_DNA"/>
</dbReference>
<evidence type="ECO:0000259" key="2">
    <source>
        <dbReference type="Pfam" id="PF01337"/>
    </source>
</evidence>
<dbReference type="Gene3D" id="3.30.370.10">
    <property type="entry name" value="Barstar-like"/>
    <property type="match status" value="1"/>
</dbReference>
<dbReference type="SUPFAM" id="SSF52038">
    <property type="entry name" value="Barstar-related"/>
    <property type="match status" value="1"/>
</dbReference>
<feature type="domain" description="Barstar (barnase inhibitor)" evidence="2">
    <location>
        <begin position="7"/>
        <end position="103"/>
    </location>
</feature>
<evidence type="ECO:0000313" key="3">
    <source>
        <dbReference type="EMBL" id="MDT0550279.1"/>
    </source>
</evidence>
<comment type="caution">
    <text evidence="3">The sequence shown here is derived from an EMBL/GenBank/DDBJ whole genome shotgun (WGS) entry which is preliminary data.</text>
</comment>
<dbReference type="Proteomes" id="UP001180754">
    <property type="component" value="Unassembled WGS sequence"/>
</dbReference>
<dbReference type="RefSeq" id="WP_311730863.1">
    <property type="nucleotide sequence ID" value="NZ_JAVRFD010000051.1"/>
</dbReference>
<gene>
    <name evidence="3" type="ORF">RND15_47710</name>
</gene>
<evidence type="ECO:0000256" key="1">
    <source>
        <dbReference type="ARBA" id="ARBA00006845"/>
    </source>
</evidence>
<comment type="similarity">
    <text evidence="1">Belongs to the barstar family.</text>
</comment>
<keyword evidence="4" id="KW-1185">Reference proteome</keyword>